<dbReference type="PANTHER" id="PTHR43537:SF5">
    <property type="entry name" value="UXU OPERON TRANSCRIPTIONAL REGULATOR"/>
    <property type="match status" value="1"/>
</dbReference>
<dbReference type="SMART" id="SM00345">
    <property type="entry name" value="HTH_GNTR"/>
    <property type="match status" value="1"/>
</dbReference>
<dbReference type="InterPro" id="IPR011711">
    <property type="entry name" value="GntR_C"/>
</dbReference>
<sequence length="280" mass="31457">MVARTARKTQTTRTKTGEKTTLASTPAPAADPTFQRVRSRRIFEEIAEQIRAQLSAGVFKPGDKLPPERTLADQFKVGRNAVREALRTLEIAGIVILKKGAKGGAFIREGDPNVVANTMGDLLRLGSISLAQLTEARLWIQSISTRVAVERATEEDIAKLDANVQEAERLFHAGEFERKAHVNIEFHILLAQATHNPVLIPIVASLMETMRHFVNRIGPERQEATLQSRRRLLKYIKERDSDRAVAEMESHLLRLEDRYREIGRSWAGGQANRRGTKKQP</sequence>
<reference evidence="7" key="1">
    <citation type="journal article" date="2019" name="Int. J. Syst. Evol. Microbiol.">
        <title>The Global Catalogue of Microorganisms (GCM) 10K type strain sequencing project: providing services to taxonomists for standard genome sequencing and annotation.</title>
        <authorList>
            <consortium name="The Broad Institute Genomics Platform"/>
            <consortium name="The Broad Institute Genome Sequencing Center for Infectious Disease"/>
            <person name="Wu L."/>
            <person name="Ma J."/>
        </authorList>
    </citation>
    <scope>NUCLEOTIDE SEQUENCE [LARGE SCALE GENOMIC DNA]</scope>
    <source>
        <strain evidence="7">KCTC 42182</strain>
    </source>
</reference>
<evidence type="ECO:0000313" key="6">
    <source>
        <dbReference type="EMBL" id="MFC3674903.1"/>
    </source>
</evidence>
<keyword evidence="2" id="KW-0238">DNA-binding</keyword>
<dbReference type="RefSeq" id="WP_379722470.1">
    <property type="nucleotide sequence ID" value="NZ_JBHRYJ010000001.1"/>
</dbReference>
<dbReference type="Pfam" id="PF07729">
    <property type="entry name" value="FCD"/>
    <property type="match status" value="1"/>
</dbReference>
<name>A0ABV7VCW1_9PROT</name>
<dbReference type="Pfam" id="PF00392">
    <property type="entry name" value="GntR"/>
    <property type="match status" value="1"/>
</dbReference>
<feature type="compositionally biased region" description="Low complexity" evidence="4">
    <location>
        <begin position="1"/>
        <end position="23"/>
    </location>
</feature>
<keyword evidence="3" id="KW-0804">Transcription</keyword>
<organism evidence="6 7">
    <name type="scientific">Ferrovibrio xuzhouensis</name>
    <dbReference type="NCBI Taxonomy" id="1576914"/>
    <lineage>
        <taxon>Bacteria</taxon>
        <taxon>Pseudomonadati</taxon>
        <taxon>Pseudomonadota</taxon>
        <taxon>Alphaproteobacteria</taxon>
        <taxon>Rhodospirillales</taxon>
        <taxon>Rhodospirillaceae</taxon>
        <taxon>Ferrovibrio</taxon>
    </lineage>
</organism>
<dbReference type="Gene3D" id="1.10.10.10">
    <property type="entry name" value="Winged helix-like DNA-binding domain superfamily/Winged helix DNA-binding domain"/>
    <property type="match status" value="1"/>
</dbReference>
<proteinExistence type="predicted"/>
<dbReference type="SMART" id="SM00895">
    <property type="entry name" value="FCD"/>
    <property type="match status" value="1"/>
</dbReference>
<evidence type="ECO:0000256" key="4">
    <source>
        <dbReference type="SAM" id="MobiDB-lite"/>
    </source>
</evidence>
<feature type="region of interest" description="Disordered" evidence="4">
    <location>
        <begin position="1"/>
        <end position="31"/>
    </location>
</feature>
<dbReference type="PRINTS" id="PR00035">
    <property type="entry name" value="HTHGNTR"/>
</dbReference>
<comment type="caution">
    <text evidence="6">The sequence shown here is derived from an EMBL/GenBank/DDBJ whole genome shotgun (WGS) entry which is preliminary data.</text>
</comment>
<keyword evidence="1" id="KW-0805">Transcription regulation</keyword>
<dbReference type="InterPro" id="IPR000524">
    <property type="entry name" value="Tscrpt_reg_HTH_GntR"/>
</dbReference>
<dbReference type="PANTHER" id="PTHR43537">
    <property type="entry name" value="TRANSCRIPTIONAL REGULATOR, GNTR FAMILY"/>
    <property type="match status" value="1"/>
</dbReference>
<gene>
    <name evidence="6" type="ORF">ACFOOQ_05055</name>
</gene>
<dbReference type="InterPro" id="IPR036390">
    <property type="entry name" value="WH_DNA-bd_sf"/>
</dbReference>
<feature type="domain" description="HTH gntR-type" evidence="5">
    <location>
        <begin position="40"/>
        <end position="110"/>
    </location>
</feature>
<evidence type="ECO:0000313" key="7">
    <source>
        <dbReference type="Proteomes" id="UP001595711"/>
    </source>
</evidence>
<dbReference type="Proteomes" id="UP001595711">
    <property type="component" value="Unassembled WGS sequence"/>
</dbReference>
<dbReference type="InterPro" id="IPR008920">
    <property type="entry name" value="TF_FadR/GntR_C"/>
</dbReference>
<protein>
    <submittedName>
        <fullName evidence="6">FadR/GntR family transcriptional regulator</fullName>
    </submittedName>
</protein>
<evidence type="ECO:0000256" key="1">
    <source>
        <dbReference type="ARBA" id="ARBA00023015"/>
    </source>
</evidence>
<dbReference type="PROSITE" id="PS50949">
    <property type="entry name" value="HTH_GNTR"/>
    <property type="match status" value="1"/>
</dbReference>
<dbReference type="Gene3D" id="1.20.120.530">
    <property type="entry name" value="GntR ligand-binding domain-like"/>
    <property type="match status" value="1"/>
</dbReference>
<dbReference type="CDD" id="cd07377">
    <property type="entry name" value="WHTH_GntR"/>
    <property type="match status" value="1"/>
</dbReference>
<evidence type="ECO:0000259" key="5">
    <source>
        <dbReference type="PROSITE" id="PS50949"/>
    </source>
</evidence>
<accession>A0ABV7VCW1</accession>
<dbReference type="SUPFAM" id="SSF46785">
    <property type="entry name" value="Winged helix' DNA-binding domain"/>
    <property type="match status" value="1"/>
</dbReference>
<evidence type="ECO:0000256" key="3">
    <source>
        <dbReference type="ARBA" id="ARBA00023163"/>
    </source>
</evidence>
<evidence type="ECO:0000256" key="2">
    <source>
        <dbReference type="ARBA" id="ARBA00023125"/>
    </source>
</evidence>
<dbReference type="EMBL" id="JBHRYJ010000001">
    <property type="protein sequence ID" value="MFC3674903.1"/>
    <property type="molecule type" value="Genomic_DNA"/>
</dbReference>
<dbReference type="SUPFAM" id="SSF48008">
    <property type="entry name" value="GntR ligand-binding domain-like"/>
    <property type="match status" value="1"/>
</dbReference>
<dbReference type="InterPro" id="IPR036388">
    <property type="entry name" value="WH-like_DNA-bd_sf"/>
</dbReference>
<keyword evidence="7" id="KW-1185">Reference proteome</keyword>